<dbReference type="OrthoDB" id="308861at2759"/>
<name>A0A0R3SQL3_HYMDI</name>
<dbReference type="SUPFAM" id="SSF63737">
    <property type="entry name" value="Leukotriene A4 hydrolase N-terminal domain"/>
    <property type="match status" value="1"/>
</dbReference>
<dbReference type="InterPro" id="IPR016024">
    <property type="entry name" value="ARM-type_fold"/>
</dbReference>
<accession>A0A0R3SQL3</accession>
<dbReference type="WBParaSite" id="HDID_0000736901-mRNA-1">
    <property type="protein sequence ID" value="HDID_0000736901-mRNA-1"/>
    <property type="gene ID" value="HDID_0000736901"/>
</dbReference>
<comment type="similarity">
    <text evidence="2">Belongs to the TAF2 family.</text>
</comment>
<dbReference type="GO" id="GO:0006367">
    <property type="term" value="P:transcription initiation at RNA polymerase II promoter"/>
    <property type="evidence" value="ECO:0007669"/>
    <property type="project" value="TreeGrafter"/>
</dbReference>
<dbReference type="Pfam" id="PF25316">
    <property type="entry name" value="TAF2_3rd"/>
    <property type="match status" value="1"/>
</dbReference>
<evidence type="ECO:0000256" key="5">
    <source>
        <dbReference type="ARBA" id="ARBA00023163"/>
    </source>
</evidence>
<evidence type="ECO:0000256" key="7">
    <source>
        <dbReference type="ARBA" id="ARBA00033345"/>
    </source>
</evidence>
<dbReference type="GO" id="GO:0000976">
    <property type="term" value="F:transcription cis-regulatory region binding"/>
    <property type="evidence" value="ECO:0007669"/>
    <property type="project" value="TreeGrafter"/>
</dbReference>
<gene>
    <name evidence="11" type="ORF">HDID_LOCUS7367</name>
</gene>
<feature type="compositionally biased region" description="Low complexity" evidence="8">
    <location>
        <begin position="1096"/>
        <end position="1107"/>
    </location>
</feature>
<feature type="domain" description="Transcription initiation factor TFIID subunit 2 Ig-like" evidence="9">
    <location>
        <begin position="562"/>
        <end position="680"/>
    </location>
</feature>
<dbReference type="GO" id="GO:0003682">
    <property type="term" value="F:chromatin binding"/>
    <property type="evidence" value="ECO:0007669"/>
    <property type="project" value="TreeGrafter"/>
</dbReference>
<dbReference type="InterPro" id="IPR037813">
    <property type="entry name" value="TAF2"/>
</dbReference>
<dbReference type="CDD" id="cd09839">
    <property type="entry name" value="M1_like_TAF2"/>
    <property type="match status" value="1"/>
</dbReference>
<evidence type="ECO:0000256" key="4">
    <source>
        <dbReference type="ARBA" id="ARBA00023015"/>
    </source>
</evidence>
<evidence type="ECO:0000313" key="11">
    <source>
        <dbReference type="EMBL" id="VDL59685.1"/>
    </source>
</evidence>
<keyword evidence="5" id="KW-0804">Transcription</keyword>
<evidence type="ECO:0000313" key="13">
    <source>
        <dbReference type="WBParaSite" id="HDID_0000736901-mRNA-1"/>
    </source>
</evidence>
<evidence type="ECO:0000259" key="9">
    <source>
        <dbReference type="Pfam" id="PF25316"/>
    </source>
</evidence>
<dbReference type="Pfam" id="PF25577">
    <property type="entry name" value="TPR_TAF2_C"/>
    <property type="match status" value="1"/>
</dbReference>
<dbReference type="GO" id="GO:0005669">
    <property type="term" value="C:transcription factor TFIID complex"/>
    <property type="evidence" value="ECO:0007669"/>
    <property type="project" value="InterPro"/>
</dbReference>
<feature type="domain" description="Transcription initiation factor TFIID subunit 2 TPR repeats" evidence="10">
    <location>
        <begin position="682"/>
        <end position="1064"/>
    </location>
</feature>
<feature type="region of interest" description="Disordered" evidence="8">
    <location>
        <begin position="492"/>
        <end position="520"/>
    </location>
</feature>
<reference evidence="11 12" key="2">
    <citation type="submission" date="2018-11" db="EMBL/GenBank/DDBJ databases">
        <authorList>
            <consortium name="Pathogen Informatics"/>
        </authorList>
    </citation>
    <scope>NUCLEOTIDE SEQUENCE [LARGE SCALE GENOMIC DNA]</scope>
</reference>
<evidence type="ECO:0000256" key="6">
    <source>
        <dbReference type="ARBA" id="ARBA00023242"/>
    </source>
</evidence>
<dbReference type="Gene3D" id="2.60.40.1730">
    <property type="entry name" value="tricorn interacting facor f3 domain"/>
    <property type="match status" value="1"/>
</dbReference>
<reference evidence="13" key="1">
    <citation type="submission" date="2017-02" db="UniProtKB">
        <authorList>
            <consortium name="WormBaseParasite"/>
        </authorList>
    </citation>
    <scope>IDENTIFICATION</scope>
</reference>
<dbReference type="SUPFAM" id="SSF48371">
    <property type="entry name" value="ARM repeat"/>
    <property type="match status" value="1"/>
</dbReference>
<dbReference type="SUPFAM" id="SSF55486">
    <property type="entry name" value="Metalloproteases ('zincins'), catalytic domain"/>
    <property type="match status" value="1"/>
</dbReference>
<comment type="subcellular location">
    <subcellularLocation>
        <location evidence="1">Nucleus</location>
    </subcellularLocation>
</comment>
<evidence type="ECO:0000256" key="8">
    <source>
        <dbReference type="SAM" id="MobiDB-lite"/>
    </source>
</evidence>
<protein>
    <recommendedName>
        <fullName evidence="3">Transcription initiation factor TFIID subunit 2</fullName>
    </recommendedName>
    <alternativeName>
        <fullName evidence="7">Transcription initiation factor TFIID 150 kDa subunit</fullName>
    </alternativeName>
</protein>
<evidence type="ECO:0000259" key="10">
    <source>
        <dbReference type="Pfam" id="PF25577"/>
    </source>
</evidence>
<dbReference type="Gene3D" id="1.10.390.10">
    <property type="entry name" value="Neutral Protease Domain 2"/>
    <property type="match status" value="1"/>
</dbReference>
<feature type="region of interest" description="Disordered" evidence="8">
    <location>
        <begin position="1076"/>
        <end position="1126"/>
    </location>
</feature>
<evidence type="ECO:0000256" key="2">
    <source>
        <dbReference type="ARBA" id="ARBA00010937"/>
    </source>
</evidence>
<feature type="compositionally biased region" description="Low complexity" evidence="8">
    <location>
        <begin position="503"/>
        <end position="514"/>
    </location>
</feature>
<dbReference type="STRING" id="6216.A0A0R3SQL3"/>
<dbReference type="InterPro" id="IPR057991">
    <property type="entry name" value="TPR_TAF2_C"/>
</dbReference>
<dbReference type="AlphaFoldDB" id="A0A0R3SQL3"/>
<feature type="compositionally biased region" description="Polar residues" evidence="8">
    <location>
        <begin position="492"/>
        <end position="502"/>
    </location>
</feature>
<evidence type="ECO:0000313" key="12">
    <source>
        <dbReference type="Proteomes" id="UP000274504"/>
    </source>
</evidence>
<dbReference type="GO" id="GO:0016251">
    <property type="term" value="F:RNA polymerase II general transcription initiation factor activity"/>
    <property type="evidence" value="ECO:0007669"/>
    <property type="project" value="TreeGrafter"/>
</dbReference>
<dbReference type="InterPro" id="IPR057345">
    <property type="entry name" value="Ig-like_TAF2"/>
</dbReference>
<dbReference type="InterPro" id="IPR027268">
    <property type="entry name" value="Peptidase_M4/M1_CTD_sf"/>
</dbReference>
<dbReference type="EMBL" id="UYSG01010929">
    <property type="protein sequence ID" value="VDL59685.1"/>
    <property type="molecule type" value="Genomic_DNA"/>
</dbReference>
<keyword evidence="6" id="KW-0539">Nucleus</keyword>
<proteinExistence type="inferred from homology"/>
<evidence type="ECO:0000256" key="3">
    <source>
        <dbReference type="ARBA" id="ARBA00017363"/>
    </source>
</evidence>
<evidence type="ECO:0000256" key="1">
    <source>
        <dbReference type="ARBA" id="ARBA00004123"/>
    </source>
</evidence>
<organism evidence="13">
    <name type="scientific">Hymenolepis diminuta</name>
    <name type="common">Rat tapeworm</name>
    <dbReference type="NCBI Taxonomy" id="6216"/>
    <lineage>
        <taxon>Eukaryota</taxon>
        <taxon>Metazoa</taxon>
        <taxon>Spiralia</taxon>
        <taxon>Lophotrochozoa</taxon>
        <taxon>Platyhelminthes</taxon>
        <taxon>Cestoda</taxon>
        <taxon>Eucestoda</taxon>
        <taxon>Cyclophyllidea</taxon>
        <taxon>Hymenolepididae</taxon>
        <taxon>Hymenolepis</taxon>
    </lineage>
</organism>
<sequence length="1126" mass="127678">DSASTSTVAPPKLPVNRRPFRLAHQTLVITNIDFTQCVLVGYTQLVIWPLDTTLRRIYLNANQCRIHRVCVEGAEENFRNSSSLFARSYPPVDVHYMFNDPCLEICKQDCKYRTLDNFETQHASVISSVDPDNAAGELSLLIPLIFNDLIREQSPLLITIEFSLNQPKNGFHFVVPDEEGQDCAFAFSGGPPNSSRFWFPCIDCSEPCTWKIEVTVDEEYVAIAPGDLLGPPEYTEDLRRKTYQFYLAQPTSAPCIGLAAGAFEIVPDSSESTFSTVISHFCPKGLRKLLEHSVQNFAGIIDYYEGELASQFPYRSLSTVFVDRAYEDYQSFASLIIFSVDLLFSRRIIDQAIATRRVLSVAVAQQIFGCVLIPETWAAAWLTYGISNYLAGLYQKRVFGNNEYRFIIDKYMKEVTHYEHNYHGIYLDPTRTTRKTTYFSLKDPHVISPEYLSAYIKKAHLAIRILAQRFGPRLLLQVLNKIYALARQSTTSMEDQTQQQQRPNVSPTNPSNNTEQISAVPPMLTDENRANLLLSSESFRRIISTVTGQDIGNYLDTWVYNSGHVRLNVKFNFNRKRNVVEIDLKEDRQSEGHVSYLGPMTALLQELDGPFMHTFKLEEGRTTRDLQCHSKSRKHKKKKIPLSNGEEVEMDISRIDSDSPLLWLRLDPELSVIRSINIEQADNSWYLMLSYDRDCLGQLEAVHALSKFPSPETRHALLSIIADDQMYYRVRTEACNVLCQVANEMSSMGSLGMPGISSVGAVGSTSGHHHQNTSVLIPLFWQLYSSPLQHGLVRQNDFSNLQRYFLQKAIVRAVSALRVQQVCPRDVIYFLVELNKYNDNSRNAFSDCYYQAELIRALAGTLTPVIMMKDVLAINVLPDEVRTVLEEIVRCLNVDSQFPTYKRMVTVECLKAIRRLQRLGFIPVDPTLFYSAATPGHYADVRLSAIECLVDFVHSERDADALNWLFQEIIEKQGCTSESYPYLRYKTVCLLIQTPPFGRGEGGTKLDTPQLADRIWRLMNVGCAGDSRLRCAVTDLYYTLYQGKRPSCLPLADGMMVVRVKEGRSLVGYSEAEPLSSSSFLDDSRRPRGGGGLDLSNESESFDSRSSPTPKQPRMEHLSDDDDDFT</sequence>
<dbReference type="PANTHER" id="PTHR15137">
    <property type="entry name" value="TRANSCRIPTION INITIATION FACTOR TFIID"/>
    <property type="match status" value="1"/>
</dbReference>
<dbReference type="Proteomes" id="UP000274504">
    <property type="component" value="Unassembled WGS sequence"/>
</dbReference>
<dbReference type="InterPro" id="IPR042097">
    <property type="entry name" value="Aminopeptidase_N-like_N_sf"/>
</dbReference>
<dbReference type="PANTHER" id="PTHR15137:SF9">
    <property type="entry name" value="TRANSCRIPTION INITIATION FACTOR TFIID SUBUNIT 2"/>
    <property type="match status" value="1"/>
</dbReference>
<keyword evidence="4" id="KW-0805">Transcription regulation</keyword>